<feature type="compositionally biased region" description="Low complexity" evidence="1">
    <location>
        <begin position="395"/>
        <end position="413"/>
    </location>
</feature>
<feature type="region of interest" description="Disordered" evidence="1">
    <location>
        <begin position="165"/>
        <end position="192"/>
    </location>
</feature>
<keyword evidence="2" id="KW-0812">Transmembrane</keyword>
<organism evidence="3 4">
    <name type="scientific">Pseudozyma hubeiensis (strain SY62)</name>
    <name type="common">Yeast</name>
    <dbReference type="NCBI Taxonomy" id="1305764"/>
    <lineage>
        <taxon>Eukaryota</taxon>
        <taxon>Fungi</taxon>
        <taxon>Dikarya</taxon>
        <taxon>Basidiomycota</taxon>
        <taxon>Ustilaginomycotina</taxon>
        <taxon>Ustilaginomycetes</taxon>
        <taxon>Ustilaginales</taxon>
        <taxon>Ustilaginaceae</taxon>
        <taxon>Pseudozyma</taxon>
    </lineage>
</organism>
<proteinExistence type="predicted"/>
<dbReference type="Proteomes" id="UP000014071">
    <property type="component" value="Unassembled WGS sequence"/>
</dbReference>
<feature type="compositionally biased region" description="Polar residues" evidence="1">
    <location>
        <begin position="245"/>
        <end position="256"/>
    </location>
</feature>
<dbReference type="EMBL" id="DF238778">
    <property type="protein sequence ID" value="GAC93751.1"/>
    <property type="molecule type" value="Genomic_DNA"/>
</dbReference>
<gene>
    <name evidence="3" type="ORF">PHSY_001316</name>
</gene>
<feature type="compositionally biased region" description="Low complexity" evidence="1">
    <location>
        <begin position="424"/>
        <end position="438"/>
    </location>
</feature>
<keyword evidence="2" id="KW-1133">Transmembrane helix</keyword>
<feature type="transmembrane region" description="Helical" evidence="2">
    <location>
        <begin position="448"/>
        <end position="466"/>
    </location>
</feature>
<dbReference type="PANTHER" id="PTHR36854">
    <property type="entry name" value="CHROMOSOME 9, WHOLE GENOME SHOTGUN SEQUENCE"/>
    <property type="match status" value="1"/>
</dbReference>
<protein>
    <submittedName>
        <fullName evidence="3">Uncharacterized protein</fullName>
    </submittedName>
</protein>
<feature type="region of interest" description="Disordered" evidence="1">
    <location>
        <begin position="303"/>
        <end position="335"/>
    </location>
</feature>
<dbReference type="OrthoDB" id="2142503at2759"/>
<feature type="compositionally biased region" description="Low complexity" evidence="1">
    <location>
        <begin position="257"/>
        <end position="269"/>
    </location>
</feature>
<dbReference type="RefSeq" id="XP_012187338.1">
    <property type="nucleotide sequence ID" value="XM_012331948.1"/>
</dbReference>
<sequence length="576" mass="61984">MSQSQQKLWATLENGIVRFPAFVHLPASARPESTLLLTNNRVESVKCINLSAHLGPWHIVPDGVIHRFVQPDAPYKRQIAKRWGIQEESIRALSVNLDGQKVLIETQQDWEDWTDAFFFRPTPSSSNHSSSNSDSRAKKEFTFDAVHIDVIVDLPDEQQTASVSAAAAAASTQDAPSAQATTSSGPELDFSTTEPITYSDAMLLTSTAVGTVARALQPHLQDFPSLRGLPEAIINTLTAHRRPASGSTSSDATVMPSSNAATSSAESASPRPEIQVLRPTTVQDLETIAQRQSLIQGMVDQLARVRSQPSQPPAPRQSSQAEATQTPSEDEMENELSRGFAQMLAQQPSAASAASAAPAAAAAMSASPQSAAMADSYVDATYLWEQDDEPVTIISTPSTPSGSSRASSSPRSRGAFESRHRGSPSRGSFSSRSRSGFRGPRRGRASRYMGTTMFILAMITCILAFISPTLASPQPATTSLLLPRSSPLVSPRQNSRHLHLCKCTCFQTNSTLVPLYSPSDPSKPCLTCTRQFCLDQGLEMCKGAKLEHADHDVGTGLEGDVWAKCFERDSVADIGS</sequence>
<feature type="region of interest" description="Disordered" evidence="1">
    <location>
        <begin position="240"/>
        <end position="279"/>
    </location>
</feature>
<dbReference type="PANTHER" id="PTHR36854:SF1">
    <property type="entry name" value="TRANSMEMBRANE PROTEIN"/>
    <property type="match status" value="1"/>
</dbReference>
<name>R9NYJ2_PSEHS</name>
<keyword evidence="4" id="KW-1185">Reference proteome</keyword>
<reference evidence="4" key="1">
    <citation type="journal article" date="2013" name="Genome Announc.">
        <title>Draft genome sequence of the basidiomycetous yeast-like fungus Pseudozyma hubeiensis SY62, which produces an abundant amount of the biosurfactant mannosylerythritol lipids.</title>
        <authorList>
            <person name="Konishi M."/>
            <person name="Hatada Y."/>
            <person name="Horiuchi J."/>
        </authorList>
    </citation>
    <scope>NUCLEOTIDE SEQUENCE [LARGE SCALE GENOMIC DNA]</scope>
    <source>
        <strain evidence="4">SY62</strain>
    </source>
</reference>
<feature type="compositionally biased region" description="Low complexity" evidence="1">
    <location>
        <begin position="165"/>
        <end position="184"/>
    </location>
</feature>
<evidence type="ECO:0000313" key="3">
    <source>
        <dbReference type="EMBL" id="GAC93751.1"/>
    </source>
</evidence>
<dbReference type="GeneID" id="24106617"/>
<keyword evidence="2" id="KW-0472">Membrane</keyword>
<feature type="region of interest" description="Disordered" evidence="1">
    <location>
        <begin position="392"/>
        <end position="444"/>
    </location>
</feature>
<evidence type="ECO:0000256" key="1">
    <source>
        <dbReference type="SAM" id="MobiDB-lite"/>
    </source>
</evidence>
<evidence type="ECO:0000256" key="2">
    <source>
        <dbReference type="SAM" id="Phobius"/>
    </source>
</evidence>
<dbReference type="eggNOG" id="ENOG502S5M9">
    <property type="taxonomic scope" value="Eukaryota"/>
</dbReference>
<dbReference type="AlphaFoldDB" id="R9NYJ2"/>
<dbReference type="HOGENOM" id="CLU_473362_0_0_1"/>
<accession>R9NYJ2</accession>
<evidence type="ECO:0000313" key="4">
    <source>
        <dbReference type="Proteomes" id="UP000014071"/>
    </source>
</evidence>